<name>A0A3G8JNZ8_9ACTN</name>
<evidence type="ECO:0000313" key="1">
    <source>
        <dbReference type="EMBL" id="AZG46385.1"/>
    </source>
</evidence>
<dbReference type="AlphaFoldDB" id="A0A3G8JNZ8"/>
<reference evidence="1 2" key="1">
    <citation type="submission" date="2018-11" db="EMBL/GenBank/DDBJ databases">
        <title>Gordonia insulae sp. nov., isolated from an island soil.</title>
        <authorList>
            <person name="Kim Y.S."/>
            <person name="Kim S.B."/>
        </authorList>
    </citation>
    <scope>NUCLEOTIDE SEQUENCE [LARGE SCALE GENOMIC DNA]</scope>
    <source>
        <strain evidence="1 2">MMS17-SY073</strain>
    </source>
</reference>
<accession>A0A3G8JNZ8</accession>
<sequence>MSTWNRPRCVCVQQCVAIYPTDRFGIVRREAALTRDISDDDLAAAIRRKDLLRLTPGAFVVNSDSFTGPSGADELYRLRSVATATSGFVGEVTLPLSHESAAAMHKLPLLKPNRDLVHVTNGRASGGSKRTLRHIHAGVLLPTEIVDIDGIRATSIERAAVDIACGGTFAQALTVFDSAKRLGADAEQMAEILARRRRRGIAAARRALPLSDALAESVGESWSRAQMIDAGVASPRLQHRFRCGTTTYRSDFDWQADGERAGVVGEFDGLEKYGRLRRPGESVADAVIREKVREDALRAHGLIVVRWTWSVLERGGLIALLRPWLSPDALAS</sequence>
<protein>
    <recommendedName>
        <fullName evidence="3">AbiEi antitoxin C-terminal domain-containing protein</fullName>
    </recommendedName>
</protein>
<keyword evidence="2" id="KW-1185">Reference proteome</keyword>
<evidence type="ECO:0000313" key="2">
    <source>
        <dbReference type="Proteomes" id="UP000271469"/>
    </source>
</evidence>
<dbReference type="Proteomes" id="UP000271469">
    <property type="component" value="Chromosome"/>
</dbReference>
<evidence type="ECO:0008006" key="3">
    <source>
        <dbReference type="Google" id="ProtNLM"/>
    </source>
</evidence>
<dbReference type="KEGG" id="gom:D7316_02986"/>
<proteinExistence type="predicted"/>
<dbReference type="EMBL" id="CP033972">
    <property type="protein sequence ID" value="AZG46385.1"/>
    <property type="molecule type" value="Genomic_DNA"/>
</dbReference>
<gene>
    <name evidence="1" type="ORF">D7316_02986</name>
</gene>
<organism evidence="1 2">
    <name type="scientific">Gordonia insulae</name>
    <dbReference type="NCBI Taxonomy" id="2420509"/>
    <lineage>
        <taxon>Bacteria</taxon>
        <taxon>Bacillati</taxon>
        <taxon>Actinomycetota</taxon>
        <taxon>Actinomycetes</taxon>
        <taxon>Mycobacteriales</taxon>
        <taxon>Gordoniaceae</taxon>
        <taxon>Gordonia</taxon>
    </lineage>
</organism>